<keyword evidence="2" id="KW-0406">Ion transport</keyword>
<keyword evidence="2" id="KW-0813">Transport</keyword>
<name>A0ABS8X0G9_9GAMM</name>
<evidence type="ECO:0000313" key="3">
    <source>
        <dbReference type="Proteomes" id="UP001320170"/>
    </source>
</evidence>
<dbReference type="GO" id="GO:0034220">
    <property type="term" value="P:monoatomic ion transmembrane transport"/>
    <property type="evidence" value="ECO:0007669"/>
    <property type="project" value="UniProtKB-KW"/>
</dbReference>
<dbReference type="EMBL" id="JAJTND010000001">
    <property type="protein sequence ID" value="MCE3530910.1"/>
    <property type="molecule type" value="Genomic_DNA"/>
</dbReference>
<keyword evidence="2" id="KW-0407">Ion channel</keyword>
<evidence type="ECO:0000259" key="1">
    <source>
        <dbReference type="Pfam" id="PF07885"/>
    </source>
</evidence>
<protein>
    <submittedName>
        <fullName evidence="2">Potassium channel family protein</fullName>
    </submittedName>
</protein>
<feature type="domain" description="Potassium channel" evidence="1">
    <location>
        <begin position="24"/>
        <end position="73"/>
    </location>
</feature>
<accession>A0ABS8X0G9</accession>
<comment type="caution">
    <text evidence="2">The sequence shown here is derived from an EMBL/GenBank/DDBJ whole genome shotgun (WGS) entry which is preliminary data.</text>
</comment>
<keyword evidence="3" id="KW-1185">Reference proteome</keyword>
<dbReference type="InterPro" id="IPR013099">
    <property type="entry name" value="K_chnl_dom"/>
</dbReference>
<dbReference type="Gene3D" id="1.10.287.70">
    <property type="match status" value="1"/>
</dbReference>
<reference evidence="2 3" key="1">
    <citation type="journal article" date="2024" name="Pathogens">
        <title>Characterization of a Novel Species of Legionella Isolated from a Healthcare Facility: Legionella resiliens sp. nov.</title>
        <authorList>
            <person name="Cristino S."/>
            <person name="Pascale M.R."/>
            <person name="Marino F."/>
            <person name="Derelitto C."/>
            <person name="Salaris S."/>
            <person name="Orsini M."/>
            <person name="Squarzoni S."/>
            <person name="Grottola A."/>
            <person name="Girolamini L."/>
        </authorList>
    </citation>
    <scope>NUCLEOTIDE SEQUENCE [LARGE SCALE GENOMIC DNA]</scope>
    <source>
        <strain evidence="2 3">8cVS16</strain>
    </source>
</reference>
<evidence type="ECO:0000313" key="2">
    <source>
        <dbReference type="EMBL" id="MCE3530910.1"/>
    </source>
</evidence>
<dbReference type="Proteomes" id="UP001320170">
    <property type="component" value="Unassembled WGS sequence"/>
</dbReference>
<organism evidence="2 3">
    <name type="scientific">Legionella resiliens</name>
    <dbReference type="NCBI Taxonomy" id="2905958"/>
    <lineage>
        <taxon>Bacteria</taxon>
        <taxon>Pseudomonadati</taxon>
        <taxon>Pseudomonadota</taxon>
        <taxon>Gammaproteobacteria</taxon>
        <taxon>Legionellales</taxon>
        <taxon>Legionellaceae</taxon>
        <taxon>Legionella</taxon>
    </lineage>
</organism>
<dbReference type="RefSeq" id="WP_232890147.1">
    <property type="nucleotide sequence ID" value="NZ_JAJSPM010000001.1"/>
</dbReference>
<gene>
    <name evidence="2" type="ORF">LXO92_00790</name>
</gene>
<dbReference type="Pfam" id="PF07885">
    <property type="entry name" value="Ion_trans_2"/>
    <property type="match status" value="1"/>
</dbReference>
<sequence>MLIFLLLELLSPTSFSGLITKHESQAIYFSFITLTTVGYGEIVPLKPIAQTITWIESLIGQFYLAVIIGQMVGRFVARKESKM</sequence>
<proteinExistence type="predicted"/>
<dbReference type="SUPFAM" id="SSF81324">
    <property type="entry name" value="Voltage-gated potassium channels"/>
    <property type="match status" value="1"/>
</dbReference>